<keyword evidence="2" id="KW-1185">Reference proteome</keyword>
<accession>A0A1V6PQZ8</accession>
<dbReference type="AlphaFoldDB" id="A0A1V6PQZ8"/>
<dbReference type="Proteomes" id="UP000191672">
    <property type="component" value="Unassembled WGS sequence"/>
</dbReference>
<comment type="caution">
    <text evidence="1">The sequence shown here is derived from an EMBL/GenBank/DDBJ whole genome shotgun (WGS) entry which is preliminary data.</text>
</comment>
<reference evidence="2" key="1">
    <citation type="journal article" date="2017" name="Nat. Microbiol.">
        <title>Global analysis of biosynthetic gene clusters reveals vast potential of secondary metabolite production in Penicillium species.</title>
        <authorList>
            <person name="Nielsen J.C."/>
            <person name="Grijseels S."/>
            <person name="Prigent S."/>
            <person name="Ji B."/>
            <person name="Dainat J."/>
            <person name="Nielsen K.F."/>
            <person name="Frisvad J.C."/>
            <person name="Workman M."/>
            <person name="Nielsen J."/>
        </authorList>
    </citation>
    <scope>NUCLEOTIDE SEQUENCE [LARGE SCALE GENOMIC DNA]</scope>
    <source>
        <strain evidence="2">IBT 31811</strain>
    </source>
</reference>
<sequence length="294" mass="32487">MTTIPRVPVHTHKSVRETVLIPLEEVKSAGIKLCNGRLEPRERPSGDRSINVVYIVATLNKGKLANMDEDMRKKLHTIRFGKSAASINFLGTYGLPVSSGQPAQPKGFFQGVSGAAGKTGRIGNAFTAVQNFQLQTTPRMAIGNELASAITNADVHIFGGQEACPDMETEPAYEPNYIAYFYATQSPVEQSKRYCIAKTPGLMVVKEAVDEAIKRNEHRHRERDDWTGGKVLQELGIVESDSNWHPELGPANQDRFFYSDQGYKKLDLPQAWFEIVTAEHAPTSSLDGHSSEEV</sequence>
<organism evidence="1 2">
    <name type="scientific">Penicillium antarcticum</name>
    <dbReference type="NCBI Taxonomy" id="416450"/>
    <lineage>
        <taxon>Eukaryota</taxon>
        <taxon>Fungi</taxon>
        <taxon>Dikarya</taxon>
        <taxon>Ascomycota</taxon>
        <taxon>Pezizomycotina</taxon>
        <taxon>Eurotiomycetes</taxon>
        <taxon>Eurotiomycetidae</taxon>
        <taxon>Eurotiales</taxon>
        <taxon>Aspergillaceae</taxon>
        <taxon>Penicillium</taxon>
    </lineage>
</organism>
<dbReference type="OrthoDB" id="4468957at2759"/>
<protein>
    <submittedName>
        <fullName evidence="1">Uncharacterized protein</fullName>
    </submittedName>
</protein>
<name>A0A1V6PQZ8_9EURO</name>
<gene>
    <name evidence="1" type="ORF">PENANT_c069G07357</name>
</gene>
<evidence type="ECO:0000313" key="1">
    <source>
        <dbReference type="EMBL" id="OQD78966.1"/>
    </source>
</evidence>
<dbReference type="EMBL" id="MDYN01000069">
    <property type="protein sequence ID" value="OQD78966.1"/>
    <property type="molecule type" value="Genomic_DNA"/>
</dbReference>
<proteinExistence type="predicted"/>
<evidence type="ECO:0000313" key="2">
    <source>
        <dbReference type="Proteomes" id="UP000191672"/>
    </source>
</evidence>